<comment type="caution">
    <text evidence="2">The sequence shown here is derived from an EMBL/GenBank/DDBJ whole genome shotgun (WGS) entry which is preliminary data.</text>
</comment>
<reference evidence="2" key="1">
    <citation type="submission" date="2023-01" db="EMBL/GenBank/DDBJ databases">
        <title>Exophiala dermititidis isolated from Cystic Fibrosis Patient.</title>
        <authorList>
            <person name="Kurbessoian T."/>
            <person name="Crocker A."/>
            <person name="Murante D."/>
            <person name="Hogan D.A."/>
            <person name="Stajich J.E."/>
        </authorList>
    </citation>
    <scope>NUCLEOTIDE SEQUENCE</scope>
    <source>
        <strain evidence="2">Ex8</strain>
    </source>
</reference>
<dbReference type="Proteomes" id="UP001161757">
    <property type="component" value="Unassembled WGS sequence"/>
</dbReference>
<organism evidence="2 3">
    <name type="scientific">Exophiala dermatitidis</name>
    <name type="common">Black yeast-like fungus</name>
    <name type="synonym">Wangiella dermatitidis</name>
    <dbReference type="NCBI Taxonomy" id="5970"/>
    <lineage>
        <taxon>Eukaryota</taxon>
        <taxon>Fungi</taxon>
        <taxon>Dikarya</taxon>
        <taxon>Ascomycota</taxon>
        <taxon>Pezizomycotina</taxon>
        <taxon>Eurotiomycetes</taxon>
        <taxon>Chaetothyriomycetidae</taxon>
        <taxon>Chaetothyriales</taxon>
        <taxon>Herpotrichiellaceae</taxon>
        <taxon>Exophiala</taxon>
    </lineage>
</organism>
<feature type="compositionally biased region" description="Polar residues" evidence="1">
    <location>
        <begin position="88"/>
        <end position="97"/>
    </location>
</feature>
<gene>
    <name evidence="2" type="ORF">HRR80_004726</name>
</gene>
<evidence type="ECO:0000256" key="1">
    <source>
        <dbReference type="SAM" id="MobiDB-lite"/>
    </source>
</evidence>
<dbReference type="AlphaFoldDB" id="A0AAN6ETR5"/>
<feature type="region of interest" description="Disordered" evidence="1">
    <location>
        <begin position="44"/>
        <end position="101"/>
    </location>
</feature>
<feature type="compositionally biased region" description="Basic and acidic residues" evidence="1">
    <location>
        <begin position="49"/>
        <end position="76"/>
    </location>
</feature>
<protein>
    <submittedName>
        <fullName evidence="2">Uncharacterized protein</fullName>
    </submittedName>
</protein>
<sequence length="369" mass="42160">MCFHVFRNTLPSRHPDDLNFTPSLRELIWPTEARRVVKTTSGIFPRQSLSEHSEDGGSLREQSPRDSELERLKSLVRDGTLLEPPPTSDGTTETRVNINEEGGVGPTLKAFHDFRLSRQGPVSALERHYYFAKLSGFKLCTGPECQRNKEIVMKNLHGRTTWCLSLLEWTVQFLACWSTAFETSSRELQDILAGRYDMSFRLFNMMPSLREEEEDPRMSTDCLIHDMMAWWHHSRLRVKLRHCKLKGNLLAVSKSPDFVFEDEFNKTIEKAEALGICKNRLWNLVSCCPRGWQDLPALLAMLDPQDVHRAALFRHTEILDNLAQPTLSIQTQASDMHTHDACAPDLCHFSSLDSTRVGKDINAQISPVP</sequence>
<accession>A0AAN6ETR5</accession>
<dbReference type="EMBL" id="JAJGCB010000008">
    <property type="protein sequence ID" value="KAJ8991387.1"/>
    <property type="molecule type" value="Genomic_DNA"/>
</dbReference>
<name>A0AAN6ETR5_EXODE</name>
<evidence type="ECO:0000313" key="2">
    <source>
        <dbReference type="EMBL" id="KAJ8991387.1"/>
    </source>
</evidence>
<proteinExistence type="predicted"/>
<evidence type="ECO:0000313" key="3">
    <source>
        <dbReference type="Proteomes" id="UP001161757"/>
    </source>
</evidence>